<sequence>MELLRKEMERVGLNNNSSNSNSNSNSKEHQTREGKKQEIIMNGSDDNNNKKNGNNKEQQKTMLRTPADIFDHPSFYSFVLDMPGLDAQNIKGGLHVTGKKKKQQMGEGVKVLRVERRRARYMRKFTLPADASHEDVKATYKDGVLSITVSKIPPQLQHVEQSNSTSPTTTLTTTTTDNDVSSS</sequence>
<dbReference type="OrthoDB" id="1245404at2759"/>
<comment type="similarity">
    <text evidence="2 3">Belongs to the small heat shock protein (HSP20) family.</text>
</comment>
<feature type="region of interest" description="Disordered" evidence="4">
    <location>
        <begin position="1"/>
        <end position="56"/>
    </location>
</feature>
<dbReference type="SUPFAM" id="SSF49764">
    <property type="entry name" value="HSP20-like chaperones"/>
    <property type="match status" value="1"/>
</dbReference>
<dbReference type="InterPro" id="IPR031107">
    <property type="entry name" value="Small_HSP"/>
</dbReference>
<gene>
    <name evidence="6" type="ORF">Cgig2_025865</name>
</gene>
<feature type="region of interest" description="Disordered" evidence="4">
    <location>
        <begin position="156"/>
        <end position="183"/>
    </location>
</feature>
<feature type="domain" description="SHSP" evidence="5">
    <location>
        <begin position="58"/>
        <end position="168"/>
    </location>
</feature>
<keyword evidence="7" id="KW-1185">Reference proteome</keyword>
<dbReference type="Gene3D" id="2.60.40.790">
    <property type="match status" value="1"/>
</dbReference>
<dbReference type="CDD" id="cd06464">
    <property type="entry name" value="ACD_sHsps-like"/>
    <property type="match status" value="1"/>
</dbReference>
<feature type="compositionally biased region" description="Basic and acidic residues" evidence="4">
    <location>
        <begin position="26"/>
        <end position="38"/>
    </location>
</feature>
<dbReference type="EMBL" id="JAKOGI010000795">
    <property type="protein sequence ID" value="KAJ8430438.1"/>
    <property type="molecule type" value="Genomic_DNA"/>
</dbReference>
<evidence type="ECO:0000259" key="5">
    <source>
        <dbReference type="PROSITE" id="PS01031"/>
    </source>
</evidence>
<feature type="compositionally biased region" description="Low complexity" evidence="4">
    <location>
        <begin position="14"/>
        <end position="25"/>
    </location>
</feature>
<name>A0A9Q1Q668_9CARY</name>
<dbReference type="InterPro" id="IPR002068">
    <property type="entry name" value="A-crystallin/Hsp20_dom"/>
</dbReference>
<feature type="compositionally biased region" description="Basic and acidic residues" evidence="4">
    <location>
        <begin position="1"/>
        <end position="10"/>
    </location>
</feature>
<accession>A0A9Q1Q668</accession>
<dbReference type="PROSITE" id="PS01031">
    <property type="entry name" value="SHSP"/>
    <property type="match status" value="1"/>
</dbReference>
<evidence type="ECO:0000256" key="1">
    <source>
        <dbReference type="ARBA" id="ARBA00023016"/>
    </source>
</evidence>
<evidence type="ECO:0000256" key="2">
    <source>
        <dbReference type="PROSITE-ProRule" id="PRU00285"/>
    </source>
</evidence>
<proteinExistence type="inferred from homology"/>
<keyword evidence="1" id="KW-0346">Stress response</keyword>
<feature type="compositionally biased region" description="Low complexity" evidence="4">
    <location>
        <begin position="162"/>
        <end position="183"/>
    </location>
</feature>
<evidence type="ECO:0000313" key="6">
    <source>
        <dbReference type="EMBL" id="KAJ8430438.1"/>
    </source>
</evidence>
<dbReference type="AlphaFoldDB" id="A0A9Q1Q668"/>
<evidence type="ECO:0000313" key="7">
    <source>
        <dbReference type="Proteomes" id="UP001153076"/>
    </source>
</evidence>
<dbReference type="Proteomes" id="UP001153076">
    <property type="component" value="Unassembled WGS sequence"/>
</dbReference>
<dbReference type="PANTHER" id="PTHR11527">
    <property type="entry name" value="HEAT-SHOCK PROTEIN 20 FAMILY MEMBER"/>
    <property type="match status" value="1"/>
</dbReference>
<feature type="compositionally biased region" description="Low complexity" evidence="4">
    <location>
        <begin position="42"/>
        <end position="56"/>
    </location>
</feature>
<evidence type="ECO:0000256" key="4">
    <source>
        <dbReference type="SAM" id="MobiDB-lite"/>
    </source>
</evidence>
<reference evidence="6" key="1">
    <citation type="submission" date="2022-04" db="EMBL/GenBank/DDBJ databases">
        <title>Carnegiea gigantea Genome sequencing and assembly v2.</title>
        <authorList>
            <person name="Copetti D."/>
            <person name="Sanderson M.J."/>
            <person name="Burquez A."/>
            <person name="Wojciechowski M.F."/>
        </authorList>
    </citation>
    <scope>NUCLEOTIDE SEQUENCE</scope>
    <source>
        <strain evidence="6">SGP5-SGP5p</strain>
        <tissue evidence="6">Aerial part</tissue>
    </source>
</reference>
<organism evidence="6 7">
    <name type="scientific">Carnegiea gigantea</name>
    <dbReference type="NCBI Taxonomy" id="171969"/>
    <lineage>
        <taxon>Eukaryota</taxon>
        <taxon>Viridiplantae</taxon>
        <taxon>Streptophyta</taxon>
        <taxon>Embryophyta</taxon>
        <taxon>Tracheophyta</taxon>
        <taxon>Spermatophyta</taxon>
        <taxon>Magnoliopsida</taxon>
        <taxon>eudicotyledons</taxon>
        <taxon>Gunneridae</taxon>
        <taxon>Pentapetalae</taxon>
        <taxon>Caryophyllales</taxon>
        <taxon>Cactineae</taxon>
        <taxon>Cactaceae</taxon>
        <taxon>Cactoideae</taxon>
        <taxon>Echinocereeae</taxon>
        <taxon>Carnegiea</taxon>
    </lineage>
</organism>
<comment type="caution">
    <text evidence="6">The sequence shown here is derived from an EMBL/GenBank/DDBJ whole genome shotgun (WGS) entry which is preliminary data.</text>
</comment>
<evidence type="ECO:0000256" key="3">
    <source>
        <dbReference type="RuleBase" id="RU003616"/>
    </source>
</evidence>
<dbReference type="InterPro" id="IPR008978">
    <property type="entry name" value="HSP20-like_chaperone"/>
</dbReference>
<dbReference type="Pfam" id="PF00011">
    <property type="entry name" value="HSP20"/>
    <property type="match status" value="1"/>
</dbReference>
<protein>
    <recommendedName>
        <fullName evidence="5">SHSP domain-containing protein</fullName>
    </recommendedName>
</protein>